<reference evidence="2" key="2">
    <citation type="submission" date="2023-05" db="EMBL/GenBank/DDBJ databases">
        <authorList>
            <person name="Fouks B."/>
        </authorList>
    </citation>
    <scope>NUCLEOTIDE SEQUENCE</scope>
    <source>
        <strain evidence="2">Stay&amp;Tobe</strain>
        <tissue evidence="2">Testes</tissue>
    </source>
</reference>
<proteinExistence type="predicted"/>
<protein>
    <submittedName>
        <fullName evidence="2">Uncharacterized protein</fullName>
    </submittedName>
</protein>
<keyword evidence="3" id="KW-1185">Reference proteome</keyword>
<feature type="non-terminal residue" evidence="2">
    <location>
        <position position="85"/>
    </location>
</feature>
<evidence type="ECO:0000313" key="2">
    <source>
        <dbReference type="EMBL" id="KAJ9573825.1"/>
    </source>
</evidence>
<accession>A0AAD7Z510</accession>
<organism evidence="2 3">
    <name type="scientific">Diploptera punctata</name>
    <name type="common">Pacific beetle cockroach</name>
    <dbReference type="NCBI Taxonomy" id="6984"/>
    <lineage>
        <taxon>Eukaryota</taxon>
        <taxon>Metazoa</taxon>
        <taxon>Ecdysozoa</taxon>
        <taxon>Arthropoda</taxon>
        <taxon>Hexapoda</taxon>
        <taxon>Insecta</taxon>
        <taxon>Pterygota</taxon>
        <taxon>Neoptera</taxon>
        <taxon>Polyneoptera</taxon>
        <taxon>Dictyoptera</taxon>
        <taxon>Blattodea</taxon>
        <taxon>Blaberoidea</taxon>
        <taxon>Blaberidae</taxon>
        <taxon>Diplopterinae</taxon>
        <taxon>Diploptera</taxon>
    </lineage>
</organism>
<keyword evidence="1" id="KW-0472">Membrane</keyword>
<feature type="non-terminal residue" evidence="2">
    <location>
        <position position="1"/>
    </location>
</feature>
<evidence type="ECO:0000256" key="1">
    <source>
        <dbReference type="SAM" id="Phobius"/>
    </source>
</evidence>
<sequence length="85" mass="9869">ESNSFIKWTALCANRLCAITTVMALQFLFLFSVRAKLSEVLLKNEKNAVKIYKTFLCKIKFPLSLRMFTEILGVLMLLFKIYVEI</sequence>
<feature type="transmembrane region" description="Helical" evidence="1">
    <location>
        <begin position="63"/>
        <end position="83"/>
    </location>
</feature>
<dbReference type="EMBL" id="JASPKZ010010676">
    <property type="protein sequence ID" value="KAJ9573825.1"/>
    <property type="molecule type" value="Genomic_DNA"/>
</dbReference>
<dbReference type="AlphaFoldDB" id="A0AAD7Z510"/>
<name>A0AAD7Z510_DIPPU</name>
<reference evidence="2" key="1">
    <citation type="journal article" date="2023" name="IScience">
        <title>Live-bearing cockroach genome reveals convergent evolutionary mechanisms linked to viviparity in insects and beyond.</title>
        <authorList>
            <person name="Fouks B."/>
            <person name="Harrison M.C."/>
            <person name="Mikhailova A.A."/>
            <person name="Marchal E."/>
            <person name="English S."/>
            <person name="Carruthers M."/>
            <person name="Jennings E.C."/>
            <person name="Chiamaka E.L."/>
            <person name="Frigard R.A."/>
            <person name="Pippel M."/>
            <person name="Attardo G.M."/>
            <person name="Benoit J.B."/>
            <person name="Bornberg-Bauer E."/>
            <person name="Tobe S.S."/>
        </authorList>
    </citation>
    <scope>NUCLEOTIDE SEQUENCE</scope>
    <source>
        <strain evidence="2">Stay&amp;Tobe</strain>
    </source>
</reference>
<comment type="caution">
    <text evidence="2">The sequence shown here is derived from an EMBL/GenBank/DDBJ whole genome shotgun (WGS) entry which is preliminary data.</text>
</comment>
<keyword evidence="1" id="KW-1133">Transmembrane helix</keyword>
<evidence type="ECO:0000313" key="3">
    <source>
        <dbReference type="Proteomes" id="UP001233999"/>
    </source>
</evidence>
<feature type="transmembrane region" description="Helical" evidence="1">
    <location>
        <begin position="12"/>
        <end position="33"/>
    </location>
</feature>
<gene>
    <name evidence="2" type="ORF">L9F63_008789</name>
</gene>
<dbReference type="Proteomes" id="UP001233999">
    <property type="component" value="Unassembled WGS sequence"/>
</dbReference>
<keyword evidence="1" id="KW-0812">Transmembrane</keyword>